<sequence length="96" mass="9708">MADLVGLVYAGLIATGGVVGYVKAGSSVSLAAGLAFGAVVGYGAHTNNNILLLLSSAALAVLMGMRFYQSGKMMPAGIVTALSMAMIIRCVLRTLN</sequence>
<evidence type="ECO:0000313" key="7">
    <source>
        <dbReference type="EMBL" id="KHN81280.1"/>
    </source>
</evidence>
<dbReference type="PANTHER" id="PTHR12668">
    <property type="entry name" value="TRANSMEMBRANE PROTEIN 14, 15"/>
    <property type="match status" value="1"/>
</dbReference>
<keyword evidence="3 6" id="KW-0812">Transmembrane</keyword>
<gene>
    <name evidence="7" type="ORF">Tcan_16560</name>
</gene>
<dbReference type="InterPro" id="IPR044890">
    <property type="entry name" value="TMEM14_sf"/>
</dbReference>
<feature type="transmembrane region" description="Helical" evidence="6">
    <location>
        <begin position="20"/>
        <end position="43"/>
    </location>
</feature>
<comment type="similarity">
    <text evidence="2">Belongs to the TMEM14 family.</text>
</comment>
<feature type="transmembrane region" description="Helical" evidence="6">
    <location>
        <begin position="50"/>
        <end position="68"/>
    </location>
</feature>
<protein>
    <submittedName>
        <fullName evidence="7">UPF0136 membrane protein</fullName>
    </submittedName>
</protein>
<keyword evidence="8" id="KW-1185">Reference proteome</keyword>
<evidence type="ECO:0000256" key="6">
    <source>
        <dbReference type="SAM" id="Phobius"/>
    </source>
</evidence>
<evidence type="ECO:0000256" key="5">
    <source>
        <dbReference type="ARBA" id="ARBA00023136"/>
    </source>
</evidence>
<dbReference type="PANTHER" id="PTHR12668:SF43">
    <property type="entry name" value="TRANSMEMBRANE PROTEIN 14 HOMOLOG"/>
    <property type="match status" value="1"/>
</dbReference>
<evidence type="ECO:0000256" key="4">
    <source>
        <dbReference type="ARBA" id="ARBA00022989"/>
    </source>
</evidence>
<keyword evidence="5 6" id="KW-0472">Membrane</keyword>
<dbReference type="GO" id="GO:0031966">
    <property type="term" value="C:mitochondrial membrane"/>
    <property type="evidence" value="ECO:0007669"/>
    <property type="project" value="TreeGrafter"/>
</dbReference>
<comment type="caution">
    <text evidence="7">The sequence shown here is derived from an EMBL/GenBank/DDBJ whole genome shotgun (WGS) entry which is preliminary data.</text>
</comment>
<dbReference type="Gene3D" id="1.10.10.1740">
    <property type="entry name" value="Transmembrane protein 14-like"/>
    <property type="match status" value="1"/>
</dbReference>
<name>A0A0B2VJU5_TOXCA</name>
<dbReference type="OMA" id="CSYNEYK"/>
<comment type="subcellular location">
    <subcellularLocation>
        <location evidence="1">Membrane</location>
    </subcellularLocation>
</comment>
<evidence type="ECO:0000256" key="2">
    <source>
        <dbReference type="ARBA" id="ARBA00007590"/>
    </source>
</evidence>
<dbReference type="OrthoDB" id="5620at2759"/>
<proteinExistence type="inferred from homology"/>
<dbReference type="STRING" id="6265.A0A0B2VJU5"/>
<dbReference type="InterPro" id="IPR005349">
    <property type="entry name" value="TMEM14"/>
</dbReference>
<dbReference type="Proteomes" id="UP000031036">
    <property type="component" value="Unassembled WGS sequence"/>
</dbReference>
<dbReference type="EMBL" id="JPKZ01001546">
    <property type="protein sequence ID" value="KHN81280.1"/>
    <property type="molecule type" value="Genomic_DNA"/>
</dbReference>
<dbReference type="AlphaFoldDB" id="A0A0B2VJU5"/>
<evidence type="ECO:0000256" key="1">
    <source>
        <dbReference type="ARBA" id="ARBA00004370"/>
    </source>
</evidence>
<dbReference type="GO" id="GO:0070453">
    <property type="term" value="P:regulation of heme biosynthetic process"/>
    <property type="evidence" value="ECO:0007669"/>
    <property type="project" value="TreeGrafter"/>
</dbReference>
<evidence type="ECO:0000313" key="8">
    <source>
        <dbReference type="Proteomes" id="UP000031036"/>
    </source>
</evidence>
<evidence type="ECO:0000256" key="3">
    <source>
        <dbReference type="ARBA" id="ARBA00022692"/>
    </source>
</evidence>
<reference evidence="7 8" key="1">
    <citation type="submission" date="2014-11" db="EMBL/GenBank/DDBJ databases">
        <title>Genetic blueprint of the zoonotic pathogen Toxocara canis.</title>
        <authorList>
            <person name="Zhu X.-Q."/>
            <person name="Korhonen P.K."/>
            <person name="Cai H."/>
            <person name="Young N.D."/>
            <person name="Nejsum P."/>
            <person name="von Samson-Himmelstjerna G."/>
            <person name="Boag P.R."/>
            <person name="Tan P."/>
            <person name="Li Q."/>
            <person name="Min J."/>
            <person name="Yang Y."/>
            <person name="Wang X."/>
            <person name="Fang X."/>
            <person name="Hall R.S."/>
            <person name="Hofmann A."/>
            <person name="Sternberg P.W."/>
            <person name="Jex A.R."/>
            <person name="Gasser R.B."/>
        </authorList>
    </citation>
    <scope>NUCLEOTIDE SEQUENCE [LARGE SCALE GENOMIC DNA]</scope>
    <source>
        <strain evidence="7">PN_DK_2014</strain>
    </source>
</reference>
<dbReference type="Pfam" id="PF03647">
    <property type="entry name" value="Tmemb_14"/>
    <property type="match status" value="1"/>
</dbReference>
<feature type="transmembrane region" description="Helical" evidence="6">
    <location>
        <begin position="74"/>
        <end position="92"/>
    </location>
</feature>
<accession>A0A0B2VJU5</accession>
<keyword evidence="4 6" id="KW-1133">Transmembrane helix</keyword>
<organism evidence="7 8">
    <name type="scientific">Toxocara canis</name>
    <name type="common">Canine roundworm</name>
    <dbReference type="NCBI Taxonomy" id="6265"/>
    <lineage>
        <taxon>Eukaryota</taxon>
        <taxon>Metazoa</taxon>
        <taxon>Ecdysozoa</taxon>
        <taxon>Nematoda</taxon>
        <taxon>Chromadorea</taxon>
        <taxon>Rhabditida</taxon>
        <taxon>Spirurina</taxon>
        <taxon>Ascaridomorpha</taxon>
        <taxon>Ascaridoidea</taxon>
        <taxon>Toxocaridae</taxon>
        <taxon>Toxocara</taxon>
    </lineage>
</organism>